<dbReference type="SUPFAM" id="SSF82754">
    <property type="entry name" value="C-terminal, gelsolin-like domain of Sec23/24"/>
    <property type="match status" value="1"/>
</dbReference>
<protein>
    <submittedName>
        <fullName evidence="3">Protein-tyrosine phosphatase-like protein</fullName>
    </submittedName>
</protein>
<dbReference type="PANTHER" id="PTHR46381:SF2">
    <property type="entry name" value="MAP KINASE PHOSPHATASE"/>
    <property type="match status" value="1"/>
</dbReference>
<dbReference type="InterPro" id="IPR000340">
    <property type="entry name" value="Dual-sp_phosphatase_cat-dom"/>
</dbReference>
<evidence type="ECO:0000313" key="4">
    <source>
        <dbReference type="Proteomes" id="UP000815325"/>
    </source>
</evidence>
<dbReference type="InterPro" id="IPR029021">
    <property type="entry name" value="Prot-tyrosine_phosphatase-like"/>
</dbReference>
<dbReference type="SMART" id="SM00195">
    <property type="entry name" value="DSPc"/>
    <property type="match status" value="1"/>
</dbReference>
<proteinExistence type="predicted"/>
<gene>
    <name evidence="3" type="ORF">DUNSADRAFT_15032</name>
</gene>
<dbReference type="CDD" id="cd14498">
    <property type="entry name" value="DSP"/>
    <property type="match status" value="1"/>
</dbReference>
<keyword evidence="4" id="KW-1185">Reference proteome</keyword>
<dbReference type="Pfam" id="PF00782">
    <property type="entry name" value="DSPc"/>
    <property type="match status" value="1"/>
</dbReference>
<dbReference type="SUPFAM" id="SSF52799">
    <property type="entry name" value="(Phosphotyrosine protein) phosphatases II"/>
    <property type="match status" value="1"/>
</dbReference>
<dbReference type="Proteomes" id="UP000815325">
    <property type="component" value="Unassembled WGS sequence"/>
</dbReference>
<feature type="domain" description="Tyrosine-protein phosphatase" evidence="2">
    <location>
        <begin position="5"/>
        <end position="147"/>
    </location>
</feature>
<evidence type="ECO:0000256" key="1">
    <source>
        <dbReference type="SAM" id="MobiDB-lite"/>
    </source>
</evidence>
<dbReference type="InterPro" id="IPR036180">
    <property type="entry name" value="Gelsolin-like_dom_sf"/>
</dbReference>
<accession>A0ABQ7G685</accession>
<organism evidence="3 4">
    <name type="scientific">Dunaliella salina</name>
    <name type="common">Green alga</name>
    <name type="synonym">Protococcus salinus</name>
    <dbReference type="NCBI Taxonomy" id="3046"/>
    <lineage>
        <taxon>Eukaryota</taxon>
        <taxon>Viridiplantae</taxon>
        <taxon>Chlorophyta</taxon>
        <taxon>core chlorophytes</taxon>
        <taxon>Chlorophyceae</taxon>
        <taxon>CS clade</taxon>
        <taxon>Chlamydomonadales</taxon>
        <taxon>Dunaliellaceae</taxon>
        <taxon>Dunaliella</taxon>
    </lineage>
</organism>
<evidence type="ECO:0000313" key="3">
    <source>
        <dbReference type="EMBL" id="KAF5830094.1"/>
    </source>
</evidence>
<dbReference type="InterPro" id="IPR020422">
    <property type="entry name" value="TYR_PHOSPHATASE_DUAL_dom"/>
</dbReference>
<evidence type="ECO:0000259" key="2">
    <source>
        <dbReference type="SMART" id="SM00195"/>
    </source>
</evidence>
<feature type="region of interest" description="Disordered" evidence="1">
    <location>
        <begin position="251"/>
        <end position="284"/>
    </location>
</feature>
<name>A0ABQ7G685_DUNSA</name>
<dbReference type="Gene3D" id="3.90.190.10">
    <property type="entry name" value="Protein tyrosine phosphatase superfamily"/>
    <property type="match status" value="1"/>
</dbReference>
<feature type="non-terminal residue" evidence="3">
    <location>
        <position position="1"/>
    </location>
</feature>
<sequence length="299" mass="32871">ASSAVFLCAYWDALRSVISWDIIAQHGITHVINCVGFICKEYFPGELQYLTYYLQGCIAQGVSHSIAQGCYAAQGVLHRITRGVSHLAGHTCACVQGVSRSATIVIAYMMWKMRKSYDEAYTHVKAARGVANPNIGFTCQLLQWQKRCNAPPARMRMYRMAPHCQHAPLLLVPRLITPPKDYVTHTWRALDPRGAFVIQAPNCQYVWIGARCAPAFAAAAEATACLLPKYEATSSSTMELQYQAASCKRTTSIPPRRARQEAQGPHCKLATSTERQGSWAAAPGQGFGVHSAATHISRL</sequence>
<dbReference type="PANTHER" id="PTHR46381">
    <property type="entry name" value="MKPA PROTEIN"/>
    <property type="match status" value="1"/>
</dbReference>
<reference evidence="3" key="1">
    <citation type="submission" date="2017-08" db="EMBL/GenBank/DDBJ databases">
        <authorList>
            <person name="Polle J.E."/>
            <person name="Barry K."/>
            <person name="Cushman J."/>
            <person name="Schmutz J."/>
            <person name="Tran D."/>
            <person name="Hathwaick L.T."/>
            <person name="Yim W.C."/>
            <person name="Jenkins J."/>
            <person name="Mckie-Krisberg Z.M."/>
            <person name="Prochnik S."/>
            <person name="Lindquist E."/>
            <person name="Dockter R.B."/>
            <person name="Adam C."/>
            <person name="Molina H."/>
            <person name="Bunkerborg J."/>
            <person name="Jin E."/>
            <person name="Buchheim M."/>
            <person name="Magnuson J."/>
        </authorList>
    </citation>
    <scope>NUCLEOTIDE SEQUENCE</scope>
    <source>
        <strain evidence="3">CCAP 19/18</strain>
    </source>
</reference>
<dbReference type="EMBL" id="MU070078">
    <property type="protein sequence ID" value="KAF5830094.1"/>
    <property type="molecule type" value="Genomic_DNA"/>
</dbReference>
<comment type="caution">
    <text evidence="3">The sequence shown here is derived from an EMBL/GenBank/DDBJ whole genome shotgun (WGS) entry which is preliminary data.</text>
</comment>